<sequence length="631" mass="67824">MRRTAFSTAASSARPGSTRPSTTLPLGRPRRAPSNFSTASLARSSTASVSTTRHGPSKEKPTAKLELYEYGDPTGEFLREFNHVPSRPADDNHLRYISQETLDRVRSVERLAGRTLVGTASSLVPVNGARVLLLACGRGATIASFAKLGPCSLTLVDIDPSTVRSAVERVSEVGQSATVNVFPVVSDAWSFVRDTDELYDLIVCVHSIGQIIKHDPTGIESFVSDVSALLAPGGVMIMDEHLGFTDADSPAPHSVESREDRYVATGLGGFVDDVNYLLPRVVPGCVRRADWVTPGHPHDMQRWLYMAWERHSDDSTISAPAPVSYPRLQALPVCGAVTDKTLFELTYPRAARGVKVPLARDDRRTVRPGRLMPKIDGTAAVLLFDGDVALFAGPEMGGIFYLPFVFDSVRICTAELVLSSSGDYLLFVTGVIDKDGRPVDPNSNAELRELDEFQDLLSEVGIIVNTPSLIGFVSGNTLSLPRSPAGRTVPVDGVNLLSGGRWGRFFKPSSTLSIDTSAADWPVLADELSGTISLLRPFGDTASPDFPAPIAPGPAPDGSHKAAPDPNLIYELGIRVDGTTARLVQMRRRPDKGGTDQLGKVVAFLCSVTRVTPIAAEVRNASQLIKFLNTG</sequence>
<dbReference type="CDD" id="cd02440">
    <property type="entry name" value="AdoMet_MTases"/>
    <property type="match status" value="1"/>
</dbReference>
<feature type="region of interest" description="Disordered" evidence="1">
    <location>
        <begin position="1"/>
        <end position="62"/>
    </location>
</feature>
<evidence type="ECO:0000256" key="1">
    <source>
        <dbReference type="SAM" id="MobiDB-lite"/>
    </source>
</evidence>
<protein>
    <submittedName>
        <fullName evidence="3">Methyltransferase</fullName>
    </submittedName>
</protein>
<feature type="compositionally biased region" description="Low complexity" evidence="1">
    <location>
        <begin position="37"/>
        <end position="52"/>
    </location>
</feature>
<proteinExistence type="predicted"/>
<feature type="domain" description="Methyltransferase" evidence="2">
    <location>
        <begin position="131"/>
        <end position="234"/>
    </location>
</feature>
<feature type="compositionally biased region" description="Low complexity" evidence="1">
    <location>
        <begin position="1"/>
        <end position="14"/>
    </location>
</feature>
<dbReference type="SUPFAM" id="SSF53335">
    <property type="entry name" value="S-adenosyl-L-methionine-dependent methyltransferases"/>
    <property type="match status" value="1"/>
</dbReference>
<dbReference type="Gene3D" id="3.40.50.150">
    <property type="entry name" value="Vaccinia Virus protein VP39"/>
    <property type="match status" value="1"/>
</dbReference>
<name>A0AAU7YCF6_9VIRU</name>
<keyword evidence="3" id="KW-0489">Methyltransferase</keyword>
<dbReference type="Pfam" id="PF13649">
    <property type="entry name" value="Methyltransf_25"/>
    <property type="match status" value="1"/>
</dbReference>
<dbReference type="GO" id="GO:0008168">
    <property type="term" value="F:methyltransferase activity"/>
    <property type="evidence" value="ECO:0007669"/>
    <property type="project" value="UniProtKB-KW"/>
</dbReference>
<evidence type="ECO:0000259" key="2">
    <source>
        <dbReference type="Pfam" id="PF13649"/>
    </source>
</evidence>
<dbReference type="GO" id="GO:0032259">
    <property type="term" value="P:methylation"/>
    <property type="evidence" value="ECO:0007669"/>
    <property type="project" value="UniProtKB-KW"/>
</dbReference>
<keyword evidence="3" id="KW-0808">Transferase</keyword>
<evidence type="ECO:0000313" key="3">
    <source>
        <dbReference type="EMBL" id="XBY85580.1"/>
    </source>
</evidence>
<dbReference type="InterPro" id="IPR029063">
    <property type="entry name" value="SAM-dependent_MTases_sf"/>
</dbReference>
<dbReference type="InterPro" id="IPR041698">
    <property type="entry name" value="Methyltransf_25"/>
</dbReference>
<dbReference type="EMBL" id="PP926252">
    <property type="protein sequence ID" value="XBY85580.1"/>
    <property type="molecule type" value="Genomic_RNA"/>
</dbReference>
<reference evidence="3" key="1">
    <citation type="submission" date="2024-05" db="EMBL/GenBank/DDBJ databases">
        <title>Viral Diversity and Horizontal Gene Transfer Among Viruses in Setosphaeria turcica Population from Northern Corn Leaf Blight of Maize.</title>
        <authorList>
            <person name="Jia J."/>
            <person name="Mu F."/>
        </authorList>
    </citation>
    <scope>NUCLEOTIDE SEQUENCE</scope>
    <source>
        <strain evidence="3">TG5</strain>
    </source>
</reference>
<accession>A0AAU7YCF6</accession>
<organism evidence="3">
    <name type="scientific">Exserohilum turcicum polymycovirus 2</name>
    <dbReference type="NCBI Taxonomy" id="3229046"/>
    <lineage>
        <taxon>Viruses</taxon>
        <taxon>Riboviria</taxon>
        <taxon>Riboviria incertae sedis</taxon>
        <taxon>Polymycoviridae</taxon>
        <taxon>Polymycovirus</taxon>
    </lineage>
</organism>